<dbReference type="InterPro" id="IPR029057">
    <property type="entry name" value="PRTase-like"/>
</dbReference>
<dbReference type="EC" id="2.7.6.1" evidence="1"/>
<sequence>MKVFSGRSNEPLTAKIVKHLGIEMGKVNFRQFSDGELWVKYEENIRGQDVFIVQSTHPPAENIIELVLMIDAAVRASADRVTAVIPYYGYARQDRKDQPRVPISARVIMDMLSSVGAGRVLTMDLHSPQIQGFTHIPFDHLYARQIVFKRLHEFDLHPDKTVILAPDVGRAPMAQAYAKRLGVSFGLIDKRRTSPNHAEVVHLIGDMKDKEVFVMDDMIDTGGSMINAAEAAIENGASSACALATHGLFSGEAPKRFMDSSIEKVIVTDTAKLDDNRRFEKLEVISVSSLFANAIANIHSGESVSALFNV</sequence>
<keyword evidence="3" id="KW-0479">Metal-binding</keyword>
<evidence type="ECO:0000313" key="11">
    <source>
        <dbReference type="EMBL" id="SUZ73687.1"/>
    </source>
</evidence>
<evidence type="ECO:0000256" key="9">
    <source>
        <dbReference type="ARBA" id="ARBA00049535"/>
    </source>
</evidence>
<reference evidence="11" key="1">
    <citation type="submission" date="2018-05" db="EMBL/GenBank/DDBJ databases">
        <authorList>
            <person name="Lanie J.A."/>
            <person name="Ng W.-L."/>
            <person name="Kazmierczak K.M."/>
            <person name="Andrzejewski T.M."/>
            <person name="Davidsen T.M."/>
            <person name="Wayne K.J."/>
            <person name="Tettelin H."/>
            <person name="Glass J.I."/>
            <person name="Rusch D."/>
            <person name="Podicherti R."/>
            <person name="Tsui H.-C.T."/>
            <person name="Winkler M.E."/>
        </authorList>
    </citation>
    <scope>NUCLEOTIDE SEQUENCE</scope>
</reference>
<feature type="domain" description="Ribose-phosphate pyrophosphokinase N-terminal" evidence="10">
    <location>
        <begin position="1"/>
        <end position="116"/>
    </location>
</feature>
<proteinExistence type="predicted"/>
<keyword evidence="6" id="KW-0418">Kinase</keyword>
<dbReference type="GO" id="GO:0006015">
    <property type="term" value="P:5-phosphoribose 1-diphosphate biosynthetic process"/>
    <property type="evidence" value="ECO:0007669"/>
    <property type="project" value="TreeGrafter"/>
</dbReference>
<dbReference type="GO" id="GO:0016301">
    <property type="term" value="F:kinase activity"/>
    <property type="evidence" value="ECO:0007669"/>
    <property type="project" value="UniProtKB-KW"/>
</dbReference>
<dbReference type="GO" id="GO:0000287">
    <property type="term" value="F:magnesium ion binding"/>
    <property type="evidence" value="ECO:0007669"/>
    <property type="project" value="InterPro"/>
</dbReference>
<protein>
    <recommendedName>
        <fullName evidence="1">ribose-phosphate diphosphokinase</fullName>
        <ecNumber evidence="1">2.7.6.1</ecNumber>
    </recommendedName>
</protein>
<dbReference type="NCBIfam" id="NF002320">
    <property type="entry name" value="PRK01259.1"/>
    <property type="match status" value="1"/>
</dbReference>
<dbReference type="InterPro" id="IPR000836">
    <property type="entry name" value="PRTase_dom"/>
</dbReference>
<comment type="catalytic activity">
    <reaction evidence="9">
        <text>D-ribose 5-phosphate + ATP = 5-phospho-alpha-D-ribose 1-diphosphate + AMP + H(+)</text>
        <dbReference type="Rhea" id="RHEA:15609"/>
        <dbReference type="ChEBI" id="CHEBI:15378"/>
        <dbReference type="ChEBI" id="CHEBI:30616"/>
        <dbReference type="ChEBI" id="CHEBI:58017"/>
        <dbReference type="ChEBI" id="CHEBI:78346"/>
        <dbReference type="ChEBI" id="CHEBI:456215"/>
        <dbReference type="EC" id="2.7.6.1"/>
    </reaction>
</comment>
<dbReference type="GO" id="GO:0005737">
    <property type="term" value="C:cytoplasm"/>
    <property type="evidence" value="ECO:0007669"/>
    <property type="project" value="TreeGrafter"/>
</dbReference>
<keyword evidence="8" id="KW-0460">Magnesium</keyword>
<dbReference type="GO" id="GO:0006164">
    <property type="term" value="P:purine nucleotide biosynthetic process"/>
    <property type="evidence" value="ECO:0007669"/>
    <property type="project" value="TreeGrafter"/>
</dbReference>
<dbReference type="FunFam" id="3.40.50.2020:FF:000007">
    <property type="entry name" value="Ribose-phosphate pyrophosphokinase"/>
    <property type="match status" value="1"/>
</dbReference>
<evidence type="ECO:0000256" key="1">
    <source>
        <dbReference type="ARBA" id="ARBA00013247"/>
    </source>
</evidence>
<dbReference type="SMART" id="SM01400">
    <property type="entry name" value="Pribosyltran_N"/>
    <property type="match status" value="1"/>
</dbReference>
<evidence type="ECO:0000256" key="4">
    <source>
        <dbReference type="ARBA" id="ARBA00022727"/>
    </source>
</evidence>
<dbReference type="AlphaFoldDB" id="A0A381Q6I8"/>
<keyword evidence="5" id="KW-0547">Nucleotide-binding</keyword>
<dbReference type="PANTHER" id="PTHR10210:SF32">
    <property type="entry name" value="RIBOSE-PHOSPHATE PYROPHOSPHOKINASE 2"/>
    <property type="match status" value="1"/>
</dbReference>
<accession>A0A381Q6I8</accession>
<name>A0A381Q6I8_9ZZZZ</name>
<keyword evidence="2" id="KW-0808">Transferase</keyword>
<dbReference type="Gene3D" id="3.40.50.2020">
    <property type="match status" value="2"/>
</dbReference>
<evidence type="ECO:0000256" key="6">
    <source>
        <dbReference type="ARBA" id="ARBA00022777"/>
    </source>
</evidence>
<dbReference type="GO" id="GO:0004749">
    <property type="term" value="F:ribose phosphate diphosphokinase activity"/>
    <property type="evidence" value="ECO:0007669"/>
    <property type="project" value="UniProtKB-EC"/>
</dbReference>
<dbReference type="Pfam" id="PF13793">
    <property type="entry name" value="Pribosyltran_N"/>
    <property type="match status" value="1"/>
</dbReference>
<keyword evidence="7" id="KW-0067">ATP-binding</keyword>
<dbReference type="CDD" id="cd06223">
    <property type="entry name" value="PRTases_typeI"/>
    <property type="match status" value="1"/>
</dbReference>
<dbReference type="PANTHER" id="PTHR10210">
    <property type="entry name" value="RIBOSE-PHOSPHATE DIPHOSPHOKINASE FAMILY MEMBER"/>
    <property type="match status" value="1"/>
</dbReference>
<dbReference type="SUPFAM" id="SSF53271">
    <property type="entry name" value="PRTase-like"/>
    <property type="match status" value="1"/>
</dbReference>
<dbReference type="EMBL" id="UINC01001186">
    <property type="protein sequence ID" value="SUZ73687.1"/>
    <property type="molecule type" value="Genomic_DNA"/>
</dbReference>
<dbReference type="NCBIfam" id="TIGR01251">
    <property type="entry name" value="ribP_PPkin"/>
    <property type="match status" value="1"/>
</dbReference>
<keyword evidence="4" id="KW-0545">Nucleotide biosynthesis</keyword>
<dbReference type="GO" id="GO:0002189">
    <property type="term" value="C:ribose phosphate diphosphokinase complex"/>
    <property type="evidence" value="ECO:0007669"/>
    <property type="project" value="TreeGrafter"/>
</dbReference>
<evidence type="ECO:0000256" key="8">
    <source>
        <dbReference type="ARBA" id="ARBA00022842"/>
    </source>
</evidence>
<evidence type="ECO:0000256" key="3">
    <source>
        <dbReference type="ARBA" id="ARBA00022723"/>
    </source>
</evidence>
<evidence type="ECO:0000256" key="7">
    <source>
        <dbReference type="ARBA" id="ARBA00022840"/>
    </source>
</evidence>
<dbReference type="Pfam" id="PF14572">
    <property type="entry name" value="Pribosyl_synth"/>
    <property type="match status" value="1"/>
</dbReference>
<evidence type="ECO:0000256" key="5">
    <source>
        <dbReference type="ARBA" id="ARBA00022741"/>
    </source>
</evidence>
<organism evidence="11">
    <name type="scientific">marine metagenome</name>
    <dbReference type="NCBI Taxonomy" id="408172"/>
    <lineage>
        <taxon>unclassified sequences</taxon>
        <taxon>metagenomes</taxon>
        <taxon>ecological metagenomes</taxon>
    </lineage>
</organism>
<evidence type="ECO:0000256" key="2">
    <source>
        <dbReference type="ARBA" id="ARBA00022679"/>
    </source>
</evidence>
<dbReference type="InterPro" id="IPR029099">
    <property type="entry name" value="Pribosyltran_N"/>
</dbReference>
<evidence type="ECO:0000259" key="10">
    <source>
        <dbReference type="Pfam" id="PF13793"/>
    </source>
</evidence>
<dbReference type="GO" id="GO:0005524">
    <property type="term" value="F:ATP binding"/>
    <property type="evidence" value="ECO:0007669"/>
    <property type="project" value="UniProtKB-KW"/>
</dbReference>
<gene>
    <name evidence="11" type="ORF">METZ01_LOCUS26541</name>
</gene>
<dbReference type="InterPro" id="IPR005946">
    <property type="entry name" value="Rib-P_diPkinase"/>
</dbReference>